<dbReference type="InterPro" id="IPR009000">
    <property type="entry name" value="Transl_B-barrel_sf"/>
</dbReference>
<dbReference type="SUPFAM" id="SSF50447">
    <property type="entry name" value="Translation proteins"/>
    <property type="match status" value="1"/>
</dbReference>
<keyword evidence="1" id="KW-0547">Nucleotide-binding</keyword>
<dbReference type="AlphaFoldDB" id="A0A2P7YXT3"/>
<dbReference type="InterPro" id="IPR014721">
    <property type="entry name" value="Ribsml_uS5_D2-typ_fold_subgr"/>
</dbReference>
<dbReference type="Gene3D" id="3.30.230.10">
    <property type="match status" value="1"/>
</dbReference>
<comment type="caution">
    <text evidence="5">The sequence shown here is derived from an EMBL/GenBank/DDBJ whole genome shotgun (WGS) entry which is preliminary data.</text>
</comment>
<dbReference type="Gene3D" id="3.30.70.240">
    <property type="match status" value="1"/>
</dbReference>
<dbReference type="FunFam" id="3.30.70.870:FF:000002">
    <property type="entry name" value="Translation elongation factor 2"/>
    <property type="match status" value="1"/>
</dbReference>
<protein>
    <recommendedName>
        <fullName evidence="4">Tr-type G domain-containing protein</fullName>
    </recommendedName>
</protein>
<dbReference type="STRING" id="418784.A0A2P7YXT3"/>
<feature type="domain" description="Tr-type G" evidence="4">
    <location>
        <begin position="124"/>
        <end position="358"/>
    </location>
</feature>
<dbReference type="PANTHER" id="PTHR42908">
    <property type="entry name" value="TRANSLATION ELONGATION FACTOR-RELATED"/>
    <property type="match status" value="1"/>
</dbReference>
<feature type="compositionally biased region" description="Acidic residues" evidence="3">
    <location>
        <begin position="30"/>
        <end position="52"/>
    </location>
</feature>
<dbReference type="GO" id="GO:0000244">
    <property type="term" value="P:spliceosomal tri-snRNP complex assembly"/>
    <property type="evidence" value="ECO:0007669"/>
    <property type="project" value="EnsemblFungi"/>
</dbReference>
<dbReference type="Gene3D" id="3.30.70.870">
    <property type="entry name" value="Elongation Factor G (Translational Gtpase), domain 3"/>
    <property type="match status" value="1"/>
</dbReference>
<dbReference type="InterPro" id="IPR035647">
    <property type="entry name" value="EFG_III/V"/>
</dbReference>
<feature type="compositionally biased region" description="Acidic residues" evidence="3">
    <location>
        <begin position="1"/>
        <end position="10"/>
    </location>
</feature>
<keyword evidence="6" id="KW-1185">Reference proteome</keyword>
<evidence type="ECO:0000313" key="6">
    <source>
        <dbReference type="Proteomes" id="UP000241107"/>
    </source>
</evidence>
<dbReference type="InterPro" id="IPR000640">
    <property type="entry name" value="EFG_V-like"/>
</dbReference>
<dbReference type="InterPro" id="IPR005517">
    <property type="entry name" value="Transl_elong_EFG/EF2_IV"/>
</dbReference>
<feature type="compositionally biased region" description="Low complexity" evidence="3">
    <location>
        <begin position="17"/>
        <end position="29"/>
    </location>
</feature>
<dbReference type="Gene3D" id="3.40.50.300">
    <property type="entry name" value="P-loop containing nucleotide triphosphate hydrolases"/>
    <property type="match status" value="1"/>
</dbReference>
<dbReference type="SUPFAM" id="SSF54211">
    <property type="entry name" value="Ribosomal protein S5 domain 2-like"/>
    <property type="match status" value="1"/>
</dbReference>
<dbReference type="Gene3D" id="3.90.1430.10">
    <property type="entry name" value="Yeast translation eEF2 (G' domain)"/>
    <property type="match status" value="1"/>
</dbReference>
<dbReference type="GO" id="GO:0000388">
    <property type="term" value="P:spliceosome conformational change to release U4 (or U4atac) and U1 (or U11)"/>
    <property type="evidence" value="ECO:0007669"/>
    <property type="project" value="EnsemblFungi"/>
</dbReference>
<dbReference type="InterPro" id="IPR005225">
    <property type="entry name" value="Small_GTP-bd"/>
</dbReference>
<dbReference type="CDD" id="cd01683">
    <property type="entry name" value="EF2_IV_snRNP"/>
    <property type="match status" value="1"/>
</dbReference>
<dbReference type="RefSeq" id="XP_024715482.1">
    <property type="nucleotide sequence ID" value="XM_024855883.1"/>
</dbReference>
<dbReference type="Gene3D" id="2.40.30.10">
    <property type="entry name" value="Translation factors"/>
    <property type="match status" value="1"/>
</dbReference>
<dbReference type="Pfam" id="PF03764">
    <property type="entry name" value="EFG_IV"/>
    <property type="match status" value="1"/>
</dbReference>
<dbReference type="GO" id="GO:0030623">
    <property type="term" value="F:U5 snRNA binding"/>
    <property type="evidence" value="ECO:0007669"/>
    <property type="project" value="EnsemblFungi"/>
</dbReference>
<dbReference type="PRINTS" id="PR00315">
    <property type="entry name" value="ELONGATNFCT"/>
</dbReference>
<dbReference type="GO" id="GO:0000349">
    <property type="term" value="P:generation of catalytic spliceosome for first transesterification step"/>
    <property type="evidence" value="ECO:0007669"/>
    <property type="project" value="EnsemblFungi"/>
</dbReference>
<dbReference type="SUPFAM" id="SSF54980">
    <property type="entry name" value="EF-G C-terminal domain-like"/>
    <property type="match status" value="2"/>
</dbReference>
<evidence type="ECO:0000256" key="1">
    <source>
        <dbReference type="ARBA" id="ARBA00022741"/>
    </source>
</evidence>
<dbReference type="GO" id="GO:0071007">
    <property type="term" value="C:U2-type catalytic step 2 spliceosome"/>
    <property type="evidence" value="ECO:0007669"/>
    <property type="project" value="TreeGrafter"/>
</dbReference>
<dbReference type="OrthoDB" id="364892at2759"/>
<dbReference type="SUPFAM" id="SSF52540">
    <property type="entry name" value="P-loop containing nucleoside triphosphate hydrolases"/>
    <property type="match status" value="1"/>
</dbReference>
<dbReference type="GO" id="GO:0003924">
    <property type="term" value="F:GTPase activity"/>
    <property type="evidence" value="ECO:0007669"/>
    <property type="project" value="EnsemblFungi"/>
</dbReference>
<dbReference type="SMART" id="SM00889">
    <property type="entry name" value="EFG_IV"/>
    <property type="match status" value="1"/>
</dbReference>
<dbReference type="PROSITE" id="PS51722">
    <property type="entry name" value="G_TR_2"/>
    <property type="match status" value="1"/>
</dbReference>
<accession>A0A2P7YXT3</accession>
<dbReference type="InterPro" id="IPR000795">
    <property type="entry name" value="T_Tr_GTP-bd_dom"/>
</dbReference>
<feature type="region of interest" description="Disordered" evidence="3">
    <location>
        <begin position="1"/>
        <end position="52"/>
    </location>
</feature>
<dbReference type="GO" id="GO:0005525">
    <property type="term" value="F:GTP binding"/>
    <property type="evidence" value="ECO:0007669"/>
    <property type="project" value="UniProtKB-KW"/>
</dbReference>
<dbReference type="GO" id="GO:0046540">
    <property type="term" value="C:U4/U6 x U5 tri-snRNP complex"/>
    <property type="evidence" value="ECO:0007669"/>
    <property type="project" value="EnsemblFungi"/>
</dbReference>
<dbReference type="GO" id="GO:0000974">
    <property type="term" value="C:Prp19 complex"/>
    <property type="evidence" value="ECO:0007669"/>
    <property type="project" value="EnsemblFungi"/>
</dbReference>
<dbReference type="Proteomes" id="UP000241107">
    <property type="component" value="Unassembled WGS sequence"/>
</dbReference>
<dbReference type="NCBIfam" id="TIGR00231">
    <property type="entry name" value="small_GTP"/>
    <property type="match status" value="1"/>
</dbReference>
<evidence type="ECO:0000313" key="5">
    <source>
        <dbReference type="EMBL" id="PSK40783.1"/>
    </source>
</evidence>
<dbReference type="GO" id="GO:0005829">
    <property type="term" value="C:cytosol"/>
    <property type="evidence" value="ECO:0007669"/>
    <property type="project" value="TreeGrafter"/>
</dbReference>
<gene>
    <name evidence="5" type="ORF">C7M61_000438</name>
</gene>
<dbReference type="InterPro" id="IPR020568">
    <property type="entry name" value="Ribosomal_Su5_D2-typ_SF"/>
</dbReference>
<organism evidence="5 6">
    <name type="scientific">Candidozyma pseudohaemuli</name>
    <dbReference type="NCBI Taxonomy" id="418784"/>
    <lineage>
        <taxon>Eukaryota</taxon>
        <taxon>Fungi</taxon>
        <taxon>Dikarya</taxon>
        <taxon>Ascomycota</taxon>
        <taxon>Saccharomycotina</taxon>
        <taxon>Pichiomycetes</taxon>
        <taxon>Metschnikowiaceae</taxon>
        <taxon>Candidozyma</taxon>
    </lineage>
</organism>
<dbReference type="Pfam" id="PF00679">
    <property type="entry name" value="EFG_C"/>
    <property type="match status" value="1"/>
</dbReference>
<evidence type="ECO:0000259" key="4">
    <source>
        <dbReference type="PROSITE" id="PS51722"/>
    </source>
</evidence>
<keyword evidence="2" id="KW-0342">GTP-binding</keyword>
<proteinExistence type="predicted"/>
<dbReference type="InterPro" id="IPR027417">
    <property type="entry name" value="P-loop_NTPase"/>
</dbReference>
<name>A0A2P7YXT3_9ASCO</name>
<reference evidence="5 6" key="1">
    <citation type="submission" date="2018-03" db="EMBL/GenBank/DDBJ databases">
        <title>Candida pseudohaemulonii genome assembly and annotation.</title>
        <authorList>
            <person name="Munoz J.F."/>
            <person name="Gade L.G."/>
            <person name="Chow N.A."/>
            <person name="Litvintseva A.P."/>
            <person name="Loparev V.N."/>
            <person name="Cuomo C.A."/>
        </authorList>
    </citation>
    <scope>NUCLEOTIDE SEQUENCE [LARGE SCALE GENOMIC DNA]</scope>
    <source>
        <strain evidence="5 6">B12108</strain>
    </source>
</reference>
<dbReference type="GeneID" id="36563831"/>
<dbReference type="GO" id="GO:0005682">
    <property type="term" value="C:U5 snRNP"/>
    <property type="evidence" value="ECO:0007669"/>
    <property type="project" value="EnsemblFungi"/>
</dbReference>
<evidence type="ECO:0000256" key="3">
    <source>
        <dbReference type="SAM" id="MobiDB-lite"/>
    </source>
</evidence>
<dbReference type="SMART" id="SM00838">
    <property type="entry name" value="EFG_C"/>
    <property type="match status" value="1"/>
</dbReference>
<sequence>MDSDDDDLYDEFGNFIGDANDSDSGSSASELDDPAEYEEIEEDVIEESEEPTEQALVQKEFDLRFAGAETVVIDPNQVPEELPVIQPVLQNKLHVEFKAETEEDLPTTTYSREYMLQLANDLPERIRNVAVVGNLHSGKTSLIDALVQETHPEVTNTKRNLQEFKPLRYLDTHVLERKRGMSIFAHPMTLLLSDLDDKSYVVNFLDCPGHPDFDEEVQTMLDAAEGALLVIDIVEGLTKRDKRYITSLVKRDLPIVVVFNKIDRLIIEQRLQLSDFYLKIRYVLDDINACIYHNEFALTYSQKKLISPLEDNVIFSSNNFRLSFTLKSFSDRYANELASFSIPNLEKFYALLWGDIYYIEKTRKFTKDKRAGKRTFEHFILEPIYKLITYSITTDRKSKDLPKLLWENFGLNLPKSYFEKDPQEILRLVLSETFGSSKGLVSLIARSLPQPSLSHPRFPNLSNIPDNLVVAEVIKISSSANYKSQSALVKIIKGTLKTGDKLKVVSGSTLENDAKSLIAKNLLIPAGRYKVRTSDVNAGMLTYVSIDEYDVSKTASLFGDGVKSNLLQPFHRNSSQERSVFKVAVEPEKPTDLPRLVEGLRNLSEIYGAAVVKLEDSGEHVVLAPGELYLDCFFHDLRNYSEDYLSIKISDPMVKFSETCSERSATKLATYGSSKKTHISITAEPMNDKNFSSAVQKGLIDPSESQRSLAKTLRNDYGWDALAARSLWAFGPHDKQMPSVLLDDTFDGETDKELLKNNQESISKGFQFGIEEGPLCDEPIRNTKFKILDAVLASSGVRTHGAQTITMTRNAIHTGLLTAAPRLLEPVYRVNIICTTRSLQAAQVILDKRRGWVVSETPIPATQLYELEGFVPVLDAVGLDTDMRLQTQGQAMCLVEFDRWKTVPGDPLDKTVPLPSLKPVPRESMARDFVMKTRKRKGLSGEPNLQKYIDPSLYSRLRESGIID</sequence>
<dbReference type="EMBL" id="PYFQ01000001">
    <property type="protein sequence ID" value="PSK40783.1"/>
    <property type="molecule type" value="Genomic_DNA"/>
</dbReference>
<dbReference type="VEuPathDB" id="FungiDB:C7M61_000438"/>
<dbReference type="Pfam" id="PF00009">
    <property type="entry name" value="GTP_EFTU"/>
    <property type="match status" value="1"/>
</dbReference>
<dbReference type="PANTHER" id="PTHR42908:SF6">
    <property type="entry name" value="116 KDA U5 SMALL NUCLEAR RIBONUCLEOPROTEIN COMPONENT"/>
    <property type="match status" value="1"/>
</dbReference>
<evidence type="ECO:0000256" key="2">
    <source>
        <dbReference type="ARBA" id="ARBA00023134"/>
    </source>
</evidence>